<dbReference type="InterPro" id="IPR015917">
    <property type="entry name" value="Pept_C14A"/>
</dbReference>
<dbReference type="InterPro" id="IPR011600">
    <property type="entry name" value="Pept_C14_caspase"/>
</dbReference>
<dbReference type="GO" id="GO:0006915">
    <property type="term" value="P:apoptotic process"/>
    <property type="evidence" value="ECO:0007669"/>
    <property type="project" value="UniProtKB-KW"/>
</dbReference>
<evidence type="ECO:0000256" key="2">
    <source>
        <dbReference type="ARBA" id="ARBA00022703"/>
    </source>
</evidence>
<organism evidence="5 6">
    <name type="scientific">Pangasianodon hypophthalmus</name>
    <name type="common">Striped catfish</name>
    <name type="synonym">Helicophagus hypophthalmus</name>
    <dbReference type="NCBI Taxonomy" id="310915"/>
    <lineage>
        <taxon>Eukaryota</taxon>
        <taxon>Metazoa</taxon>
        <taxon>Chordata</taxon>
        <taxon>Craniata</taxon>
        <taxon>Vertebrata</taxon>
        <taxon>Euteleostomi</taxon>
        <taxon>Actinopterygii</taxon>
        <taxon>Neopterygii</taxon>
        <taxon>Teleostei</taxon>
        <taxon>Ostariophysi</taxon>
        <taxon>Siluriformes</taxon>
        <taxon>Pangasiidae</taxon>
        <taxon>Pangasianodon</taxon>
    </lineage>
</organism>
<evidence type="ECO:0000313" key="5">
    <source>
        <dbReference type="EMBL" id="KAB5526248.1"/>
    </source>
</evidence>
<dbReference type="Pfam" id="PF00656">
    <property type="entry name" value="Peptidase_C14"/>
    <property type="match status" value="1"/>
</dbReference>
<feature type="domain" description="DED" evidence="4">
    <location>
        <begin position="18"/>
        <end position="93"/>
    </location>
</feature>
<keyword evidence="3" id="KW-0677">Repeat</keyword>
<dbReference type="InterPro" id="IPR011029">
    <property type="entry name" value="DEATH-like_dom_sf"/>
</dbReference>
<dbReference type="Gene3D" id="1.10.533.10">
    <property type="entry name" value="Death Domain, Fas"/>
    <property type="match status" value="2"/>
</dbReference>
<dbReference type="InterPro" id="IPR029030">
    <property type="entry name" value="Caspase-like_dom_sf"/>
</dbReference>
<dbReference type="AlphaFoldDB" id="A0A5N5K472"/>
<comment type="similarity">
    <text evidence="1">Belongs to the peptidase C14A family.</text>
</comment>
<comment type="caution">
    <text evidence="5">The sequence shown here is derived from an EMBL/GenBank/DDBJ whole genome shotgun (WGS) entry which is preliminary data.</text>
</comment>
<dbReference type="Gene3D" id="3.40.50.1460">
    <property type="match status" value="1"/>
</dbReference>
<dbReference type="GO" id="GO:0042981">
    <property type="term" value="P:regulation of apoptotic process"/>
    <property type="evidence" value="ECO:0007669"/>
    <property type="project" value="InterPro"/>
</dbReference>
<dbReference type="GO" id="GO:0006508">
    <property type="term" value="P:proteolysis"/>
    <property type="evidence" value="ECO:0007669"/>
    <property type="project" value="InterPro"/>
</dbReference>
<evidence type="ECO:0000256" key="1">
    <source>
        <dbReference type="ARBA" id="ARBA00010134"/>
    </source>
</evidence>
<keyword evidence="2" id="KW-0053">Apoptosis</keyword>
<evidence type="ECO:0000256" key="3">
    <source>
        <dbReference type="ARBA" id="ARBA00022737"/>
    </source>
</evidence>
<reference evidence="5 6" key="1">
    <citation type="submission" date="2019-06" db="EMBL/GenBank/DDBJ databases">
        <title>A chromosome-scale genome assembly of the striped catfish, Pangasianodon hypophthalmus.</title>
        <authorList>
            <person name="Wen M."/>
            <person name="Zahm M."/>
            <person name="Roques C."/>
            <person name="Cabau C."/>
            <person name="Klopp C."/>
            <person name="Donnadieu C."/>
            <person name="Jouanno E."/>
            <person name="Avarre J.-C."/>
            <person name="Campet M."/>
            <person name="Ha T.T.T."/>
            <person name="Dugue R."/>
            <person name="Lampietro C."/>
            <person name="Louis A."/>
            <person name="Herpin A."/>
            <person name="Echchiki A."/>
            <person name="Berthelot C."/>
            <person name="Parey E."/>
            <person name="Roest-Crollius H."/>
            <person name="Braasch I."/>
            <person name="Postlethwait J."/>
            <person name="Bobe J."/>
            <person name="Montfort J."/>
            <person name="Bouchez O."/>
            <person name="Begum T."/>
            <person name="Schartl M."/>
            <person name="Guiguen Y."/>
        </authorList>
    </citation>
    <scope>NUCLEOTIDE SEQUENCE [LARGE SCALE GENOMIC DNA]</scope>
    <source>
        <strain evidence="5 6">Indonesia</strain>
        <tissue evidence="5">Blood</tissue>
    </source>
</reference>
<dbReference type="Pfam" id="PF01335">
    <property type="entry name" value="DED"/>
    <property type="match status" value="1"/>
</dbReference>
<evidence type="ECO:0000313" key="6">
    <source>
        <dbReference type="Proteomes" id="UP000327468"/>
    </source>
</evidence>
<dbReference type="FunFam" id="1.10.533.10:FF:000016">
    <property type="entry name" value="CASP8 and FADD-like apoptosis regulator"/>
    <property type="match status" value="1"/>
</dbReference>
<dbReference type="PANTHER" id="PTHR48169">
    <property type="entry name" value="DED DOMAIN-CONTAINING PROTEIN"/>
    <property type="match status" value="1"/>
</dbReference>
<dbReference type="Proteomes" id="UP000327468">
    <property type="component" value="Chromosome 25"/>
</dbReference>
<dbReference type="SUPFAM" id="SSF52129">
    <property type="entry name" value="Caspase-like"/>
    <property type="match status" value="1"/>
</dbReference>
<evidence type="ECO:0000259" key="4">
    <source>
        <dbReference type="PROSITE" id="PS50168"/>
    </source>
</evidence>
<proteinExistence type="inferred from homology"/>
<dbReference type="GO" id="GO:0004197">
    <property type="term" value="F:cysteine-type endopeptidase activity"/>
    <property type="evidence" value="ECO:0007669"/>
    <property type="project" value="InterPro"/>
</dbReference>
<dbReference type="GO" id="GO:0005737">
    <property type="term" value="C:cytoplasm"/>
    <property type="evidence" value="ECO:0007669"/>
    <property type="project" value="UniProtKB-ARBA"/>
</dbReference>
<sequence length="437" mass="49930">MVGSRPKLPHPHSVMAGEFCSVVNHVIDVLTIDECKTLMFLTSDLLFGQRVEDARSALVAIVTCSGQSRPADIIMMEVLFHLKRFDILKQILGKNREQVEEELRRGGVISPYRVLMKDLSESLETDELQSIIFLLHNRITKKQAKQITSFLDVVSVLEQTGEVSSEQLELIEKCMRNIRRNDLIKKIQSYRVCETAKLSVCETGVQHIQVPVDEYNMNYDLRGVCVIIDCTGNDGEMLTHTFKQLGFHVFSYTQTQVCEVCEVHLIMKTINQNSVLQRAAMFTCCLLNTHTHASHTPPLNTHIKLMEVCVECEMLKEKPKLFFNHTIRSDQNLQTDALPCTTHTSHTRSPHTHPLHNTEDVLWSVCETAVEILDGNEHSSVYLQAVSSALLQGHTRRLHLLDALTEVNREILEHNRRNPGNIHHLTFTHTLRKRLYL</sequence>
<dbReference type="PANTHER" id="PTHR48169:SF3">
    <property type="entry name" value="CASP8 AND FADD LIKE APOPTOSIS REGULATOR"/>
    <property type="match status" value="1"/>
</dbReference>
<dbReference type="EMBL" id="VFJC01000026">
    <property type="protein sequence ID" value="KAB5526248.1"/>
    <property type="molecule type" value="Genomic_DNA"/>
</dbReference>
<dbReference type="InterPro" id="IPR001875">
    <property type="entry name" value="DED_dom"/>
</dbReference>
<dbReference type="SUPFAM" id="SSF47986">
    <property type="entry name" value="DEATH domain"/>
    <property type="match status" value="1"/>
</dbReference>
<keyword evidence="6" id="KW-1185">Reference proteome</keyword>
<dbReference type="PROSITE" id="PS50168">
    <property type="entry name" value="DED"/>
    <property type="match status" value="2"/>
</dbReference>
<dbReference type="SMART" id="SM00115">
    <property type="entry name" value="CASc"/>
    <property type="match status" value="1"/>
</dbReference>
<accession>A0A5N5K472</accession>
<protein>
    <recommendedName>
        <fullName evidence="4">DED domain-containing protein</fullName>
    </recommendedName>
</protein>
<gene>
    <name evidence="5" type="ORF">PHYPO_G00149500</name>
</gene>
<feature type="domain" description="DED" evidence="4">
    <location>
        <begin position="111"/>
        <end position="189"/>
    </location>
</feature>
<dbReference type="SMART" id="SM00031">
    <property type="entry name" value="DED"/>
    <property type="match status" value="2"/>
</dbReference>
<name>A0A5N5K472_PANHP</name>